<proteinExistence type="predicted"/>
<dbReference type="EMBL" id="CAEZXR010000218">
    <property type="protein sequence ID" value="CAB4717468.1"/>
    <property type="molecule type" value="Genomic_DNA"/>
</dbReference>
<dbReference type="AlphaFoldDB" id="A0A6J6R7H6"/>
<protein>
    <submittedName>
        <fullName evidence="2">Unannotated protein</fullName>
    </submittedName>
</protein>
<accession>A0A6J6R7H6</accession>
<feature type="region of interest" description="Disordered" evidence="1">
    <location>
        <begin position="1"/>
        <end position="20"/>
    </location>
</feature>
<sequence>MPTAPGIATPSRSHCTLTEASDGFTVPGRAVSSSPTWAVPVTPGPPTTEIARGAVTVSVSAETALAGALPVKLPVTTTEIFAPTWASVRTSVRPVAPATGAPSASHW</sequence>
<feature type="compositionally biased region" description="Polar residues" evidence="1">
    <location>
        <begin position="10"/>
        <end position="19"/>
    </location>
</feature>
<evidence type="ECO:0000313" key="2">
    <source>
        <dbReference type="EMBL" id="CAB4717468.1"/>
    </source>
</evidence>
<evidence type="ECO:0000256" key="1">
    <source>
        <dbReference type="SAM" id="MobiDB-lite"/>
    </source>
</evidence>
<name>A0A6J6R7H6_9ZZZZ</name>
<gene>
    <name evidence="2" type="ORF">UFOPK2579_01775</name>
</gene>
<reference evidence="2" key="1">
    <citation type="submission" date="2020-05" db="EMBL/GenBank/DDBJ databases">
        <authorList>
            <person name="Chiriac C."/>
            <person name="Salcher M."/>
            <person name="Ghai R."/>
            <person name="Kavagutti S V."/>
        </authorList>
    </citation>
    <scope>NUCLEOTIDE SEQUENCE</scope>
</reference>
<organism evidence="2">
    <name type="scientific">freshwater metagenome</name>
    <dbReference type="NCBI Taxonomy" id="449393"/>
    <lineage>
        <taxon>unclassified sequences</taxon>
        <taxon>metagenomes</taxon>
        <taxon>ecological metagenomes</taxon>
    </lineage>
</organism>